<dbReference type="OrthoDB" id="9793236at2"/>
<dbReference type="EMBL" id="NISK01000009">
    <property type="protein sequence ID" value="OWQ92511.1"/>
    <property type="molecule type" value="Genomic_DNA"/>
</dbReference>
<dbReference type="AlphaFoldDB" id="A0A246JIT1"/>
<comment type="caution">
    <text evidence="1">The sequence shown here is derived from an EMBL/GenBank/DDBJ whole genome shotgun (WGS) entry which is preliminary data.</text>
</comment>
<evidence type="ECO:0000313" key="1">
    <source>
        <dbReference type="EMBL" id="OWQ92511.1"/>
    </source>
</evidence>
<proteinExistence type="predicted"/>
<evidence type="ECO:0000313" key="2">
    <source>
        <dbReference type="Proteomes" id="UP000197361"/>
    </source>
</evidence>
<name>A0A246JIT1_9SPHN</name>
<accession>A0A246JIT1</accession>
<gene>
    <name evidence="1" type="ORF">CDQ92_20355</name>
</gene>
<dbReference type="Proteomes" id="UP000197361">
    <property type="component" value="Unassembled WGS sequence"/>
</dbReference>
<keyword evidence="2" id="KW-1185">Reference proteome</keyword>
<reference evidence="1 2" key="1">
    <citation type="journal article" date="2010" name="Int. J. Syst. Evol. Microbiol.">
        <title>Sphingopyxis bauzanensis sp. nov., a psychrophilic bacterium isolated from soil.</title>
        <authorList>
            <person name="Zhang D.C."/>
            <person name="Liu H.C."/>
            <person name="Xin Y.H."/>
            <person name="Zhou Y.G."/>
            <person name="Schinner F."/>
            <person name="Margesin R."/>
        </authorList>
    </citation>
    <scope>NUCLEOTIDE SEQUENCE [LARGE SCALE GENOMIC DNA]</scope>
    <source>
        <strain evidence="1 2">DSM 22271</strain>
    </source>
</reference>
<sequence length="69" mass="7582">MSIANFLQEAGVPEWRAWVLALSGKGWWRLAGSPQAAEAMTIAWFNRQGLVSLAHHHAALNITGNRRGT</sequence>
<protein>
    <submittedName>
        <fullName evidence="1">Uncharacterized protein</fullName>
    </submittedName>
</protein>
<organism evidence="1 2">
    <name type="scientific">Sphingopyxis bauzanensis</name>
    <dbReference type="NCBI Taxonomy" id="651663"/>
    <lineage>
        <taxon>Bacteria</taxon>
        <taxon>Pseudomonadati</taxon>
        <taxon>Pseudomonadota</taxon>
        <taxon>Alphaproteobacteria</taxon>
        <taxon>Sphingomonadales</taxon>
        <taxon>Sphingomonadaceae</taxon>
        <taxon>Sphingopyxis</taxon>
    </lineage>
</organism>